<keyword evidence="2" id="KW-1185">Reference proteome</keyword>
<gene>
    <name evidence="1" type="ORF">B0T14DRAFT_561440</name>
</gene>
<sequence length="176" mass="18927">MAAIQHSLLQRIPYPGTALTLVVPSASSRRVKAVIAIMLLVGAKSVSSNPFLEGTDDALLDQPTPDADLFYLPTDESVSNGAFFVALETRRKLQRIRLRVSTSSMQTWFFIFLAPSRPTQRNPPLSAGSWQAAQRAPSLAASMTQFSAANVYAPAPASPVDFPSPTSWVSLQAPAP</sequence>
<dbReference type="AlphaFoldDB" id="A0AA39XIW0"/>
<proteinExistence type="predicted"/>
<evidence type="ECO:0000313" key="1">
    <source>
        <dbReference type="EMBL" id="KAK0633900.1"/>
    </source>
</evidence>
<name>A0AA39XIW0_9PEZI</name>
<accession>A0AA39XIW0</accession>
<dbReference type="Proteomes" id="UP001175000">
    <property type="component" value="Unassembled WGS sequence"/>
</dbReference>
<organism evidence="1 2">
    <name type="scientific">Immersiella caudata</name>
    <dbReference type="NCBI Taxonomy" id="314043"/>
    <lineage>
        <taxon>Eukaryota</taxon>
        <taxon>Fungi</taxon>
        <taxon>Dikarya</taxon>
        <taxon>Ascomycota</taxon>
        <taxon>Pezizomycotina</taxon>
        <taxon>Sordariomycetes</taxon>
        <taxon>Sordariomycetidae</taxon>
        <taxon>Sordariales</taxon>
        <taxon>Lasiosphaeriaceae</taxon>
        <taxon>Immersiella</taxon>
    </lineage>
</organism>
<comment type="caution">
    <text evidence="1">The sequence shown here is derived from an EMBL/GenBank/DDBJ whole genome shotgun (WGS) entry which is preliminary data.</text>
</comment>
<reference evidence="1" key="1">
    <citation type="submission" date="2023-06" db="EMBL/GenBank/DDBJ databases">
        <title>Genome-scale phylogeny and comparative genomics of the fungal order Sordariales.</title>
        <authorList>
            <consortium name="Lawrence Berkeley National Laboratory"/>
            <person name="Hensen N."/>
            <person name="Bonometti L."/>
            <person name="Westerberg I."/>
            <person name="Brannstrom I.O."/>
            <person name="Guillou S."/>
            <person name="Cros-Aarteil S."/>
            <person name="Calhoun S."/>
            <person name="Haridas S."/>
            <person name="Kuo A."/>
            <person name="Mondo S."/>
            <person name="Pangilinan J."/>
            <person name="Riley R."/>
            <person name="Labutti K."/>
            <person name="Andreopoulos B."/>
            <person name="Lipzen A."/>
            <person name="Chen C."/>
            <person name="Yanf M."/>
            <person name="Daum C."/>
            <person name="Ng V."/>
            <person name="Clum A."/>
            <person name="Steindorff A."/>
            <person name="Ohm R."/>
            <person name="Martin F."/>
            <person name="Silar P."/>
            <person name="Natvig D."/>
            <person name="Lalanne C."/>
            <person name="Gautier V."/>
            <person name="Ament-Velasquez S.L."/>
            <person name="Kruys A."/>
            <person name="Hutchinson M.I."/>
            <person name="Powell A.J."/>
            <person name="Barry K."/>
            <person name="Miller A.N."/>
            <person name="Grigoriev I.V."/>
            <person name="Debuchy R."/>
            <person name="Gladieux P."/>
            <person name="Thoren M.H."/>
            <person name="Johannesson H."/>
        </authorList>
    </citation>
    <scope>NUCLEOTIDE SEQUENCE</scope>
    <source>
        <strain evidence="1">CBS 606.72</strain>
    </source>
</reference>
<evidence type="ECO:0000313" key="2">
    <source>
        <dbReference type="Proteomes" id="UP001175000"/>
    </source>
</evidence>
<protein>
    <submittedName>
        <fullName evidence="1">Uncharacterized protein</fullName>
    </submittedName>
</protein>
<dbReference type="EMBL" id="JAULSU010000001">
    <property type="protein sequence ID" value="KAK0633900.1"/>
    <property type="molecule type" value="Genomic_DNA"/>
</dbReference>